<name>A0A1F2UQ13_9ACTN</name>
<evidence type="ECO:0000256" key="2">
    <source>
        <dbReference type="SAM" id="Phobius"/>
    </source>
</evidence>
<evidence type="ECO:0000256" key="1">
    <source>
        <dbReference type="SAM" id="MobiDB-lite"/>
    </source>
</evidence>
<dbReference type="EMBL" id="MELI01000024">
    <property type="protein sequence ID" value="OFW35050.1"/>
    <property type="molecule type" value="Genomic_DNA"/>
</dbReference>
<keyword evidence="2" id="KW-0472">Membrane</keyword>
<keyword evidence="2" id="KW-0812">Transmembrane</keyword>
<protein>
    <recommendedName>
        <fullName evidence="5">YtxH domain-containing protein</fullName>
    </recommendedName>
</protein>
<evidence type="ECO:0000313" key="3">
    <source>
        <dbReference type="EMBL" id="OFW35050.1"/>
    </source>
</evidence>
<comment type="caution">
    <text evidence="3">The sequence shown here is derived from an EMBL/GenBank/DDBJ whole genome shotgun (WGS) entry which is preliminary data.</text>
</comment>
<organism evidence="3 4">
    <name type="scientific">Candidatus Aquicultor primus</name>
    <dbReference type="NCBI Taxonomy" id="1797195"/>
    <lineage>
        <taxon>Bacteria</taxon>
        <taxon>Bacillati</taxon>
        <taxon>Actinomycetota</taxon>
        <taxon>Candidatus Aquicultoria</taxon>
        <taxon>Candidatus Aquicultorales</taxon>
        <taxon>Candidatus Aquicultoraceae</taxon>
        <taxon>Candidatus Aquicultor</taxon>
    </lineage>
</organism>
<evidence type="ECO:0000313" key="4">
    <source>
        <dbReference type="Proteomes" id="UP000178086"/>
    </source>
</evidence>
<keyword evidence="2" id="KW-1133">Transmembrane helix</keyword>
<dbReference type="AlphaFoldDB" id="A0A1F2UQ13"/>
<dbReference type="Proteomes" id="UP000178086">
    <property type="component" value="Unassembled WGS sequence"/>
</dbReference>
<feature type="region of interest" description="Disordered" evidence="1">
    <location>
        <begin position="47"/>
        <end position="67"/>
    </location>
</feature>
<feature type="transmembrane region" description="Helical" evidence="2">
    <location>
        <begin position="23"/>
        <end position="45"/>
    </location>
</feature>
<reference evidence="3 4" key="1">
    <citation type="journal article" date="2016" name="Nat. Commun.">
        <title>Thousands of microbial genomes shed light on interconnected biogeochemical processes in an aquifer system.</title>
        <authorList>
            <person name="Anantharaman K."/>
            <person name="Brown C.T."/>
            <person name="Hug L.A."/>
            <person name="Sharon I."/>
            <person name="Castelle C.J."/>
            <person name="Probst A.J."/>
            <person name="Thomas B.C."/>
            <person name="Singh A."/>
            <person name="Wilkins M.J."/>
            <person name="Karaoz U."/>
            <person name="Brodie E.L."/>
            <person name="Williams K.H."/>
            <person name="Hubbard S.S."/>
            <person name="Banfield J.F."/>
        </authorList>
    </citation>
    <scope>NUCLEOTIDE SEQUENCE [LARGE SCALE GENOMIC DNA]</scope>
</reference>
<sequence length="86" mass="9338">MSTGEQLQERAQELLGLARDRNLLMFALVSVSSFTMGLLFGMMTAPSSGSEMRGRIGERASGAMESVRSIARKKGEEIAEEAERIA</sequence>
<evidence type="ECO:0008006" key="5">
    <source>
        <dbReference type="Google" id="ProtNLM"/>
    </source>
</evidence>
<gene>
    <name evidence="3" type="ORF">A2074_07240</name>
</gene>
<proteinExistence type="predicted"/>
<accession>A0A1F2UQ13</accession>